<evidence type="ECO:0000256" key="4">
    <source>
        <dbReference type="ARBA" id="ARBA00016218"/>
    </source>
</evidence>
<comment type="function">
    <text evidence="10">Catalyzes the transfer of pyrophosphate from adenosine triphosphate (ATP) to 6-hydroxymethyl-7,8-dihydropterin, an enzymatic step in folate biosynthesis pathway.</text>
</comment>
<evidence type="ECO:0000256" key="10">
    <source>
        <dbReference type="ARBA" id="ARBA00029409"/>
    </source>
</evidence>
<evidence type="ECO:0000256" key="3">
    <source>
        <dbReference type="ARBA" id="ARBA00013253"/>
    </source>
</evidence>
<keyword evidence="5 14" id="KW-0808">Transferase</keyword>
<dbReference type="RefSeq" id="WP_390298719.1">
    <property type="nucleotide sequence ID" value="NZ_JBHULI010000003.1"/>
</dbReference>
<evidence type="ECO:0000256" key="8">
    <source>
        <dbReference type="ARBA" id="ARBA00022840"/>
    </source>
</evidence>
<evidence type="ECO:0000256" key="1">
    <source>
        <dbReference type="ARBA" id="ARBA00005051"/>
    </source>
</evidence>
<evidence type="ECO:0000256" key="6">
    <source>
        <dbReference type="ARBA" id="ARBA00022741"/>
    </source>
</evidence>
<comment type="similarity">
    <text evidence="2">Belongs to the HPPK family.</text>
</comment>
<dbReference type="Proteomes" id="UP001597460">
    <property type="component" value="Unassembled WGS sequence"/>
</dbReference>
<dbReference type="EMBL" id="JBHULI010000003">
    <property type="protein sequence ID" value="MFD2531520.1"/>
    <property type="molecule type" value="Genomic_DNA"/>
</dbReference>
<dbReference type="NCBIfam" id="TIGR01498">
    <property type="entry name" value="folK"/>
    <property type="match status" value="1"/>
</dbReference>
<sequence length="162" mass="18653">MARVVVALGSNLNDPHQQLKEAGNFLEEISDEEVIKSSIYRSEPVGPSENDFLNSVAILETSLDPEELFERLKEQEKKQGRPSRYPKWTARTLDLDIIAWDNLVIETDSLIIPHQEYSRRLFVLLPLKEVLPDWHDPVSAQHVDDLIEQAPLLEIDKTTLNW</sequence>
<evidence type="ECO:0000256" key="9">
    <source>
        <dbReference type="ARBA" id="ARBA00022909"/>
    </source>
</evidence>
<keyword evidence="15" id="KW-1185">Reference proteome</keyword>
<dbReference type="PANTHER" id="PTHR43071:SF1">
    <property type="entry name" value="2-AMINO-4-HYDROXY-6-HYDROXYMETHYLDIHYDROPTERIDINE PYROPHOSPHOKINASE"/>
    <property type="match status" value="1"/>
</dbReference>
<evidence type="ECO:0000313" key="15">
    <source>
        <dbReference type="Proteomes" id="UP001597460"/>
    </source>
</evidence>
<evidence type="ECO:0000256" key="7">
    <source>
        <dbReference type="ARBA" id="ARBA00022777"/>
    </source>
</evidence>
<evidence type="ECO:0000256" key="2">
    <source>
        <dbReference type="ARBA" id="ARBA00005810"/>
    </source>
</evidence>
<dbReference type="EC" id="2.7.6.3" evidence="3"/>
<evidence type="ECO:0000313" key="14">
    <source>
        <dbReference type="EMBL" id="MFD2531520.1"/>
    </source>
</evidence>
<dbReference type="SUPFAM" id="SSF55083">
    <property type="entry name" value="6-hydroxymethyl-7,8-dihydropterin pyrophosphokinase, HPPK"/>
    <property type="match status" value="1"/>
</dbReference>
<accession>A0ABW5JID8</accession>
<keyword evidence="9" id="KW-0289">Folate biosynthesis</keyword>
<dbReference type="CDD" id="cd00483">
    <property type="entry name" value="HPPK"/>
    <property type="match status" value="1"/>
</dbReference>
<dbReference type="Pfam" id="PF01288">
    <property type="entry name" value="HPPK"/>
    <property type="match status" value="1"/>
</dbReference>
<dbReference type="InterPro" id="IPR000550">
    <property type="entry name" value="Hppk"/>
</dbReference>
<proteinExistence type="inferred from homology"/>
<name>A0ABW5JID8_9BACT</name>
<feature type="domain" description="7,8-dihydro-6-hydroxymethylpterin-pyrophosphokinase" evidence="13">
    <location>
        <begin position="5"/>
        <end position="131"/>
    </location>
</feature>
<keyword evidence="8" id="KW-0067">ATP-binding</keyword>
<dbReference type="InterPro" id="IPR035907">
    <property type="entry name" value="Hppk_sf"/>
</dbReference>
<protein>
    <recommendedName>
        <fullName evidence="4">2-amino-4-hydroxy-6-hydroxymethyldihydropteridine pyrophosphokinase</fullName>
        <ecNumber evidence="3">2.7.6.3</ecNumber>
    </recommendedName>
    <alternativeName>
        <fullName evidence="11">6-hydroxymethyl-7,8-dihydropterin pyrophosphokinase</fullName>
    </alternativeName>
    <alternativeName>
        <fullName evidence="12">7,8-dihydro-6-hydroxymethylpterin-pyrophosphokinase</fullName>
    </alternativeName>
</protein>
<evidence type="ECO:0000256" key="12">
    <source>
        <dbReference type="ARBA" id="ARBA00033413"/>
    </source>
</evidence>
<dbReference type="Gene3D" id="3.30.70.560">
    <property type="entry name" value="7,8-Dihydro-6-hydroxymethylpterin-pyrophosphokinase HPPK"/>
    <property type="match status" value="1"/>
</dbReference>
<gene>
    <name evidence="14" type="primary">folK</name>
    <name evidence="14" type="ORF">ACFSVN_03585</name>
</gene>
<organism evidence="14 15">
    <name type="scientific">Gracilimonas halophila</name>
    <dbReference type="NCBI Taxonomy" id="1834464"/>
    <lineage>
        <taxon>Bacteria</taxon>
        <taxon>Pseudomonadati</taxon>
        <taxon>Balneolota</taxon>
        <taxon>Balneolia</taxon>
        <taxon>Balneolales</taxon>
        <taxon>Balneolaceae</taxon>
        <taxon>Gracilimonas</taxon>
    </lineage>
</organism>
<dbReference type="PANTHER" id="PTHR43071">
    <property type="entry name" value="2-AMINO-4-HYDROXY-6-HYDROXYMETHYLDIHYDROPTERIDINE PYROPHOSPHOKINASE"/>
    <property type="match status" value="1"/>
</dbReference>
<comment type="caution">
    <text evidence="14">The sequence shown here is derived from an EMBL/GenBank/DDBJ whole genome shotgun (WGS) entry which is preliminary data.</text>
</comment>
<keyword evidence="6" id="KW-0547">Nucleotide-binding</keyword>
<evidence type="ECO:0000256" key="5">
    <source>
        <dbReference type="ARBA" id="ARBA00022679"/>
    </source>
</evidence>
<evidence type="ECO:0000256" key="11">
    <source>
        <dbReference type="ARBA" id="ARBA00029766"/>
    </source>
</evidence>
<keyword evidence="7" id="KW-0418">Kinase</keyword>
<comment type="pathway">
    <text evidence="1">Cofactor biosynthesis; tetrahydrofolate biosynthesis; 2-amino-4-hydroxy-6-hydroxymethyl-7,8-dihydropteridine diphosphate from 7,8-dihydroneopterin triphosphate: step 4/4.</text>
</comment>
<evidence type="ECO:0000259" key="13">
    <source>
        <dbReference type="Pfam" id="PF01288"/>
    </source>
</evidence>
<dbReference type="GO" id="GO:0003848">
    <property type="term" value="F:2-amino-4-hydroxy-6-hydroxymethyldihydropteridine diphosphokinase activity"/>
    <property type="evidence" value="ECO:0007669"/>
    <property type="project" value="UniProtKB-EC"/>
</dbReference>
<reference evidence="15" key="1">
    <citation type="journal article" date="2019" name="Int. J. Syst. Evol. Microbiol.">
        <title>The Global Catalogue of Microorganisms (GCM) 10K type strain sequencing project: providing services to taxonomists for standard genome sequencing and annotation.</title>
        <authorList>
            <consortium name="The Broad Institute Genomics Platform"/>
            <consortium name="The Broad Institute Genome Sequencing Center for Infectious Disease"/>
            <person name="Wu L."/>
            <person name="Ma J."/>
        </authorList>
    </citation>
    <scope>NUCLEOTIDE SEQUENCE [LARGE SCALE GENOMIC DNA]</scope>
    <source>
        <strain evidence="15">KCTC 52042</strain>
    </source>
</reference>